<dbReference type="InterPro" id="IPR037143">
    <property type="entry name" value="4-PPantetheinyl_Trfase_dom_sf"/>
</dbReference>
<dbReference type="PANTHER" id="PTHR12215:SF10">
    <property type="entry name" value="L-AMINOADIPATE-SEMIALDEHYDE DEHYDROGENASE-PHOSPHOPANTETHEINYL TRANSFERASE"/>
    <property type="match status" value="1"/>
</dbReference>
<evidence type="ECO:0000256" key="2">
    <source>
        <dbReference type="ARBA" id="ARBA00022679"/>
    </source>
</evidence>
<reference evidence="6" key="2">
    <citation type="journal article" date="2023" name="MicrobiologyOpen">
        <title>Genomics of the tumorigenes clade of the family Rhizobiaceae and description of Rhizobium rhododendri sp. nov.</title>
        <authorList>
            <person name="Kuzmanovic N."/>
            <person name="diCenzo G.C."/>
            <person name="Bunk B."/>
            <person name="Sproeer C."/>
            <person name="Fruehling A."/>
            <person name="Neumann-Schaal M."/>
            <person name="Overmann J."/>
            <person name="Smalla K."/>
        </authorList>
    </citation>
    <scope>NUCLEOTIDE SEQUENCE [LARGE SCALE GENOMIC DNA]</scope>
    <source>
        <strain evidence="6">1078</strain>
        <plasmid evidence="6">pTi1078</plasmid>
    </source>
</reference>
<feature type="domain" description="4'-phosphopantetheinyl transferase N-terminal" evidence="4">
    <location>
        <begin position="49"/>
        <end position="122"/>
    </location>
</feature>
<sequence length="245" mass="26755">MGELDIAREAEEMAAIGSMLRKRWQEGGFHAVVSINVPHEPFELRGLPLSIEEKDRARRFRQVMNCNRSVMSWIVLRSIVGAMLDTRPENVTVVRALAGKPSVQPGPGISISHAGDLAVVAFSSEMDIGVDVETIEQDDALLLTVMGTLSPRELACLSTDRMAKSEFLLRAWTRKEAAVKVAGSGLSVDLTKVSVAEQEGCRFQCHLPGAEIITGTDLHLGSGYIAALASKTFINDVAQYHIRHF</sequence>
<dbReference type="EMBL" id="CP117257">
    <property type="protein sequence ID" value="WFR98372.1"/>
    <property type="molecule type" value="Genomic_DNA"/>
</dbReference>
<dbReference type="GO" id="GO:0000287">
    <property type="term" value="F:magnesium ion binding"/>
    <property type="evidence" value="ECO:0007669"/>
    <property type="project" value="InterPro"/>
</dbReference>
<dbReference type="Pfam" id="PF22624">
    <property type="entry name" value="AASDHPPT_N"/>
    <property type="match status" value="1"/>
</dbReference>
<dbReference type="PANTHER" id="PTHR12215">
    <property type="entry name" value="PHOSPHOPANTETHEINE TRANSFERASE"/>
    <property type="match status" value="1"/>
</dbReference>
<gene>
    <name evidence="5" type="ORF">PR017_21870</name>
</gene>
<dbReference type="SUPFAM" id="SSF56214">
    <property type="entry name" value="4'-phosphopantetheinyl transferase"/>
    <property type="match status" value="2"/>
</dbReference>
<evidence type="ECO:0000259" key="4">
    <source>
        <dbReference type="Pfam" id="PF22624"/>
    </source>
</evidence>
<keyword evidence="2 5" id="KW-0808">Transferase</keyword>
<evidence type="ECO:0000259" key="3">
    <source>
        <dbReference type="Pfam" id="PF01648"/>
    </source>
</evidence>
<feature type="domain" description="4'-phosphopantetheinyl transferase" evidence="3">
    <location>
        <begin position="128"/>
        <end position="208"/>
    </location>
</feature>
<dbReference type="Proteomes" id="UP000249499">
    <property type="component" value="Plasmid pTi1078"/>
</dbReference>
<dbReference type="Gene3D" id="3.90.470.20">
    <property type="entry name" value="4'-phosphopantetheinyl transferase domain"/>
    <property type="match status" value="2"/>
</dbReference>
<accession>A0AAF1KI18</accession>
<evidence type="ECO:0000313" key="5">
    <source>
        <dbReference type="EMBL" id="WFR98372.1"/>
    </source>
</evidence>
<evidence type="ECO:0000256" key="1">
    <source>
        <dbReference type="ARBA" id="ARBA00010990"/>
    </source>
</evidence>
<dbReference type="RefSeq" id="WP_111218270.1">
    <property type="nucleotide sequence ID" value="NZ_CP117257.1"/>
</dbReference>
<protein>
    <submittedName>
        <fullName evidence="5">4'-phosphopantetheinyl transferase superfamily protein</fullName>
    </submittedName>
</protein>
<dbReference type="InterPro" id="IPR050559">
    <property type="entry name" value="P-Pant_transferase_sf"/>
</dbReference>
<dbReference type="GO" id="GO:0008897">
    <property type="term" value="F:holo-[acyl-carrier-protein] synthase activity"/>
    <property type="evidence" value="ECO:0007669"/>
    <property type="project" value="InterPro"/>
</dbReference>
<dbReference type="InterPro" id="IPR055066">
    <property type="entry name" value="AASDHPPT_N"/>
</dbReference>
<proteinExistence type="inferred from homology"/>
<organism evidence="5 6">
    <name type="scientific">Rhizobium tumorigenes</name>
    <dbReference type="NCBI Taxonomy" id="2041385"/>
    <lineage>
        <taxon>Bacteria</taxon>
        <taxon>Pseudomonadati</taxon>
        <taxon>Pseudomonadota</taxon>
        <taxon>Alphaproteobacteria</taxon>
        <taxon>Hyphomicrobiales</taxon>
        <taxon>Rhizobiaceae</taxon>
        <taxon>Rhizobium/Agrobacterium group</taxon>
        <taxon>Rhizobium</taxon>
    </lineage>
</organism>
<dbReference type="AlphaFoldDB" id="A0AAF1KI18"/>
<geneLocation type="plasmid" evidence="5 6">
    <name>pTi1078</name>
</geneLocation>
<dbReference type="GO" id="GO:0019878">
    <property type="term" value="P:lysine biosynthetic process via aminoadipic acid"/>
    <property type="evidence" value="ECO:0007669"/>
    <property type="project" value="TreeGrafter"/>
</dbReference>
<evidence type="ECO:0000313" key="6">
    <source>
        <dbReference type="Proteomes" id="UP000249499"/>
    </source>
</evidence>
<dbReference type="Pfam" id="PF01648">
    <property type="entry name" value="ACPS"/>
    <property type="match status" value="1"/>
</dbReference>
<dbReference type="InterPro" id="IPR008278">
    <property type="entry name" value="4-PPantetheinyl_Trfase_dom"/>
</dbReference>
<keyword evidence="5" id="KW-0614">Plasmid</keyword>
<keyword evidence="6" id="KW-1185">Reference proteome</keyword>
<comment type="similarity">
    <text evidence="1">Belongs to the P-Pant transferase superfamily. Gsp/Sfp/HetI/AcpT family.</text>
</comment>
<dbReference type="KEGG" id="rtu:PR017_21870"/>
<reference evidence="5 6" key="1">
    <citation type="journal article" date="2018" name="Sci. Rep.">
        <title>Rhizobium tumorigenes sp. nov., a novel plant tumorigenic bacterium isolated from cane gall tumors on thornless blackberry.</title>
        <authorList>
            <person name="Kuzmanovi N."/>
            <person name="Smalla K."/>
            <person name="Gronow S."/>
            <person name="PuBawska J."/>
        </authorList>
    </citation>
    <scope>NUCLEOTIDE SEQUENCE [LARGE SCALE GENOMIC DNA]</scope>
    <source>
        <strain evidence="5 6">1078</strain>
    </source>
</reference>
<dbReference type="GO" id="GO:0005829">
    <property type="term" value="C:cytosol"/>
    <property type="evidence" value="ECO:0007669"/>
    <property type="project" value="TreeGrafter"/>
</dbReference>
<name>A0AAF1KI18_9HYPH</name>